<keyword evidence="2" id="KW-0813">Transport</keyword>
<dbReference type="InterPro" id="IPR007387">
    <property type="entry name" value="TRAP_DctQ"/>
</dbReference>
<evidence type="ECO:0000256" key="3">
    <source>
        <dbReference type="ARBA" id="ARBA00022475"/>
    </source>
</evidence>
<evidence type="ECO:0000313" key="15">
    <source>
        <dbReference type="Proteomes" id="UP000198612"/>
    </source>
</evidence>
<dbReference type="OrthoDB" id="45144at2"/>
<dbReference type="STRING" id="54121.SAMN04515653_12920"/>
<comment type="subcellular location">
    <subcellularLocation>
        <location evidence="1">Cell inner membrane</location>
        <topology evidence="1">Multi-pass membrane protein</topology>
    </subcellularLocation>
</comment>
<dbReference type="PANTHER" id="PTHR35011:SF2">
    <property type="entry name" value="2,3-DIKETO-L-GULONATE TRAP TRANSPORTER SMALL PERMEASE PROTEIN YIAM"/>
    <property type="match status" value="1"/>
</dbReference>
<keyword evidence="6 9" id="KW-1133">Transmembrane helix</keyword>
<keyword evidence="4" id="KW-0997">Cell inner membrane</keyword>
<evidence type="ECO:0000313" key="12">
    <source>
        <dbReference type="EMBL" id="SDF71554.1"/>
    </source>
</evidence>
<evidence type="ECO:0000256" key="7">
    <source>
        <dbReference type="ARBA" id="ARBA00023136"/>
    </source>
</evidence>
<keyword evidence="5 9" id="KW-0812">Transmembrane</keyword>
<gene>
    <name evidence="14" type="ORF">C7954_10680</name>
    <name evidence="11" type="ORF">C8C78_12218</name>
    <name evidence="12" type="ORF">SAMN04488598_1216</name>
    <name evidence="13" type="ORF">SAMN04515652_1216</name>
</gene>
<dbReference type="AlphaFoldDB" id="A0A1M7MYF8"/>
<dbReference type="GO" id="GO:0005886">
    <property type="term" value="C:plasma membrane"/>
    <property type="evidence" value="ECO:0007669"/>
    <property type="project" value="UniProtKB-SubCell"/>
</dbReference>
<dbReference type="EMBL" id="QICM01000022">
    <property type="protein sequence ID" value="PXV63660.1"/>
    <property type="molecule type" value="Genomic_DNA"/>
</dbReference>
<reference evidence="14 18" key="2">
    <citation type="submission" date="2019-03" db="EMBL/GenBank/DDBJ databases">
        <title>Subsurface microbial communities from deep shales in Ohio and West Virginia, USA.</title>
        <authorList>
            <person name="Wrighton K."/>
        </authorList>
    </citation>
    <scope>NUCLEOTIDE SEQUENCE [LARGE SCALE GENOMIC DNA]</scope>
    <source>
        <strain evidence="14 18">DSMZ 11287</strain>
        <strain evidence="11 17">MSL28</strain>
    </source>
</reference>
<dbReference type="EMBL" id="SOEF01000006">
    <property type="protein sequence ID" value="TDX46436.1"/>
    <property type="molecule type" value="Genomic_DNA"/>
</dbReference>
<evidence type="ECO:0000259" key="10">
    <source>
        <dbReference type="Pfam" id="PF04290"/>
    </source>
</evidence>
<proteinExistence type="inferred from homology"/>
<keyword evidence="3" id="KW-1003">Cell membrane</keyword>
<evidence type="ECO:0000256" key="5">
    <source>
        <dbReference type="ARBA" id="ARBA00022692"/>
    </source>
</evidence>
<evidence type="ECO:0000313" key="11">
    <source>
        <dbReference type="EMBL" id="PXV63660.1"/>
    </source>
</evidence>
<feature type="transmembrane region" description="Helical" evidence="9">
    <location>
        <begin position="91"/>
        <end position="112"/>
    </location>
</feature>
<evidence type="ECO:0000256" key="6">
    <source>
        <dbReference type="ARBA" id="ARBA00022989"/>
    </source>
</evidence>
<dbReference type="Proteomes" id="UP000198612">
    <property type="component" value="Unassembled WGS sequence"/>
</dbReference>
<evidence type="ECO:0000313" key="14">
    <source>
        <dbReference type="EMBL" id="TDX46436.1"/>
    </source>
</evidence>
<dbReference type="RefSeq" id="WP_073159400.1">
    <property type="nucleotide sequence ID" value="NZ_FNBJ01000021.1"/>
</dbReference>
<evidence type="ECO:0000313" key="13">
    <source>
        <dbReference type="EMBL" id="SET05606.1"/>
    </source>
</evidence>
<dbReference type="GeneID" id="57012151"/>
<evidence type="ECO:0000313" key="16">
    <source>
        <dbReference type="Proteomes" id="UP000199519"/>
    </source>
</evidence>
<evidence type="ECO:0000256" key="2">
    <source>
        <dbReference type="ARBA" id="ARBA00022448"/>
    </source>
</evidence>
<evidence type="ECO:0000256" key="9">
    <source>
        <dbReference type="SAM" id="Phobius"/>
    </source>
</evidence>
<dbReference type="EMBL" id="FNBJ01000021">
    <property type="protein sequence ID" value="SDF71554.1"/>
    <property type="molecule type" value="Genomic_DNA"/>
</dbReference>
<feature type="transmembrane region" description="Helical" evidence="9">
    <location>
        <begin position="132"/>
        <end position="155"/>
    </location>
</feature>
<dbReference type="PANTHER" id="PTHR35011">
    <property type="entry name" value="2,3-DIKETO-L-GULONATE TRAP TRANSPORTER SMALL PERMEASE PROTEIN YIAM"/>
    <property type="match status" value="1"/>
</dbReference>
<protein>
    <submittedName>
        <fullName evidence="14">TRAP-type C4-dicarboxylate transport system permease small subunit</fullName>
    </submittedName>
    <submittedName>
        <fullName evidence="12">TRAP-type C4-dicarboxylate transport system, small permease component</fullName>
    </submittedName>
</protein>
<dbReference type="Pfam" id="PF04290">
    <property type="entry name" value="DctQ"/>
    <property type="match status" value="1"/>
</dbReference>
<dbReference type="Proteomes" id="UP000247389">
    <property type="component" value="Unassembled WGS sequence"/>
</dbReference>
<evidence type="ECO:0000256" key="4">
    <source>
        <dbReference type="ARBA" id="ARBA00022519"/>
    </source>
</evidence>
<feature type="transmembrane region" description="Helical" evidence="9">
    <location>
        <begin position="20"/>
        <end position="41"/>
    </location>
</feature>
<sequence>MINLIIALNKKIRKFEELIISYGIIIMSIVLVANVFSRVFLNSSIQAAEEVGQILIVAVTFIGISYAARMGKHITMSALIDSIPRRFKKPYIYFTSSISTVLLWWLGYLGTLYVNRIMGSGRITPSLQFPMWILYIFVPLGFFLASLQYLVTIIVNIKDKEKIYIGSEKTLSEDDISCELNEDLNLDNEDLNLNQDLKLNAEEEVVN</sequence>
<name>A0A1M7MYF8_9FIRM</name>
<dbReference type="GO" id="GO:0022857">
    <property type="term" value="F:transmembrane transporter activity"/>
    <property type="evidence" value="ECO:0007669"/>
    <property type="project" value="TreeGrafter"/>
</dbReference>
<evidence type="ECO:0000256" key="1">
    <source>
        <dbReference type="ARBA" id="ARBA00004429"/>
    </source>
</evidence>
<feature type="transmembrane region" description="Helical" evidence="9">
    <location>
        <begin position="53"/>
        <end position="70"/>
    </location>
</feature>
<evidence type="ECO:0000256" key="8">
    <source>
        <dbReference type="ARBA" id="ARBA00038436"/>
    </source>
</evidence>
<feature type="domain" description="Tripartite ATP-independent periplasmic transporters DctQ component" evidence="10">
    <location>
        <begin position="27"/>
        <end position="157"/>
    </location>
</feature>
<evidence type="ECO:0000313" key="17">
    <source>
        <dbReference type="Proteomes" id="UP000247389"/>
    </source>
</evidence>
<comment type="similarity">
    <text evidence="8">Belongs to the TRAP transporter small permease family.</text>
</comment>
<reference evidence="15 16" key="1">
    <citation type="submission" date="2016-10" db="EMBL/GenBank/DDBJ databases">
        <authorList>
            <person name="Varghese N."/>
            <person name="Submissions S."/>
        </authorList>
    </citation>
    <scope>NUCLEOTIDE SEQUENCE [LARGE SCALE GENOMIC DNA]</scope>
    <source>
        <strain evidence="12 16">WG2</strain>
        <strain evidence="13 15">WG5</strain>
    </source>
</reference>
<evidence type="ECO:0000313" key="18">
    <source>
        <dbReference type="Proteomes" id="UP000295472"/>
    </source>
</evidence>
<dbReference type="Proteomes" id="UP000295472">
    <property type="component" value="Unassembled WGS sequence"/>
</dbReference>
<dbReference type="EMBL" id="FOHG01000021">
    <property type="protein sequence ID" value="SET05606.1"/>
    <property type="molecule type" value="Genomic_DNA"/>
</dbReference>
<dbReference type="Proteomes" id="UP000199519">
    <property type="component" value="Unassembled WGS sequence"/>
</dbReference>
<organism evidence="14 18">
    <name type="scientific">Halanaerobium congolense</name>
    <dbReference type="NCBI Taxonomy" id="54121"/>
    <lineage>
        <taxon>Bacteria</taxon>
        <taxon>Bacillati</taxon>
        <taxon>Bacillota</taxon>
        <taxon>Clostridia</taxon>
        <taxon>Halanaerobiales</taxon>
        <taxon>Halanaerobiaceae</taxon>
        <taxon>Halanaerobium</taxon>
    </lineage>
</organism>
<accession>A0A1M7MYF8</accession>
<dbReference type="InterPro" id="IPR055348">
    <property type="entry name" value="DctQ"/>
</dbReference>
<dbReference type="GO" id="GO:0015740">
    <property type="term" value="P:C4-dicarboxylate transport"/>
    <property type="evidence" value="ECO:0007669"/>
    <property type="project" value="TreeGrafter"/>
</dbReference>
<keyword evidence="7 9" id="KW-0472">Membrane</keyword>
<keyword evidence="16" id="KW-1185">Reference proteome</keyword>